<dbReference type="Proteomes" id="UP001430848">
    <property type="component" value="Unassembled WGS sequence"/>
</dbReference>
<dbReference type="InterPro" id="IPR033140">
    <property type="entry name" value="Lipase_GDXG_put_SER_AS"/>
</dbReference>
<comment type="similarity">
    <text evidence="1">Belongs to the 'GDXG' lipolytic enzyme family.</text>
</comment>
<dbReference type="EMBL" id="JAKNSF020000033">
    <property type="protein sequence ID" value="KAK7728394.1"/>
    <property type="molecule type" value="Genomic_DNA"/>
</dbReference>
<sequence length="416" mass="46437">MILGPVSYLDCIVFCIFLAPQLILNVGLFETVLTVLQVLPFLVTFLYERYLLKKEDRPAFVQQASPFEDFVVRCVRYAFANIPPKVGRVFFGKKVALPWLRWRLLRHGHLRSPIFWKEYKDDHIRGLWAIHDPARRPDIIIYYAHGKIRPVAEDVQGGGFSMGSPYFYLEFLLTWLSLLKQAGYKNPAVFGLDYTLVPDSSFPTQLAEMVSGYEHVLGMAGSDPSIVCVAGDSAGGTLTLSLLLHLAHPVSASKGRHLPEDSRHLEKPGMAVLISPWPTLQSALYQNNRSDFLDVPALHLYAAQYAGRVDLLDDPVASPGNCTKLAWLKEASPTKGLHIVYGKEEVFAPEIEQFVQRMDKAGTLVTSQGEKGGIHAWPVASLFLSSTEDQRVKGLGGIVKEIRNRVPPSKNYKYAG</sequence>
<dbReference type="InterPro" id="IPR050300">
    <property type="entry name" value="GDXG_lipolytic_enzyme"/>
</dbReference>
<evidence type="ECO:0000313" key="6">
    <source>
        <dbReference type="Proteomes" id="UP001430848"/>
    </source>
</evidence>
<dbReference type="InterPro" id="IPR013094">
    <property type="entry name" value="AB_hydrolase_3"/>
</dbReference>
<accession>A0ABR1P7V9</accession>
<organism evidence="5 6">
    <name type="scientific">Diaporthe eres</name>
    <name type="common">Phomopsis oblonga</name>
    <dbReference type="NCBI Taxonomy" id="83184"/>
    <lineage>
        <taxon>Eukaryota</taxon>
        <taxon>Fungi</taxon>
        <taxon>Dikarya</taxon>
        <taxon>Ascomycota</taxon>
        <taxon>Pezizomycotina</taxon>
        <taxon>Sordariomycetes</taxon>
        <taxon>Sordariomycetidae</taxon>
        <taxon>Diaporthales</taxon>
        <taxon>Diaporthaceae</taxon>
        <taxon>Diaporthe</taxon>
        <taxon>Diaporthe eres species complex</taxon>
    </lineage>
</organism>
<keyword evidence="2" id="KW-0378">Hydrolase</keyword>
<evidence type="ECO:0000259" key="4">
    <source>
        <dbReference type="Pfam" id="PF07859"/>
    </source>
</evidence>
<proteinExistence type="inferred from homology"/>
<gene>
    <name evidence="5" type="ORF">SLS63_006623</name>
</gene>
<keyword evidence="6" id="KW-1185">Reference proteome</keyword>
<evidence type="ECO:0000256" key="1">
    <source>
        <dbReference type="ARBA" id="ARBA00010515"/>
    </source>
</evidence>
<dbReference type="PANTHER" id="PTHR48081:SF2">
    <property type="entry name" value="ALPHA_BETA-HYDROLASE"/>
    <property type="match status" value="1"/>
</dbReference>
<dbReference type="Gene3D" id="3.40.50.1820">
    <property type="entry name" value="alpha/beta hydrolase"/>
    <property type="match status" value="1"/>
</dbReference>
<dbReference type="SUPFAM" id="SSF53474">
    <property type="entry name" value="alpha/beta-Hydrolases"/>
    <property type="match status" value="1"/>
</dbReference>
<comment type="caution">
    <text evidence="5">The sequence shown here is derived from an EMBL/GenBank/DDBJ whole genome shotgun (WGS) entry which is preliminary data.</text>
</comment>
<reference evidence="5 6" key="1">
    <citation type="submission" date="2024-02" db="EMBL/GenBank/DDBJ databases">
        <title>De novo assembly and annotation of 12 fungi associated with fruit tree decline syndrome in Ontario, Canada.</title>
        <authorList>
            <person name="Sulman M."/>
            <person name="Ellouze W."/>
            <person name="Ilyukhin E."/>
        </authorList>
    </citation>
    <scope>NUCLEOTIDE SEQUENCE [LARGE SCALE GENOMIC DNA]</scope>
    <source>
        <strain evidence="5 6">M169</strain>
    </source>
</reference>
<dbReference type="PROSITE" id="PS01174">
    <property type="entry name" value="LIPASE_GDXG_SER"/>
    <property type="match status" value="1"/>
</dbReference>
<dbReference type="Pfam" id="PF07859">
    <property type="entry name" value="Abhydrolase_3"/>
    <property type="match status" value="1"/>
</dbReference>
<dbReference type="PANTHER" id="PTHR48081">
    <property type="entry name" value="AB HYDROLASE SUPERFAMILY PROTEIN C4A8.06C"/>
    <property type="match status" value="1"/>
</dbReference>
<evidence type="ECO:0000256" key="3">
    <source>
        <dbReference type="PROSITE-ProRule" id="PRU10038"/>
    </source>
</evidence>
<feature type="active site" evidence="3">
    <location>
        <position position="233"/>
    </location>
</feature>
<evidence type="ECO:0000313" key="5">
    <source>
        <dbReference type="EMBL" id="KAK7728394.1"/>
    </source>
</evidence>
<protein>
    <recommendedName>
        <fullName evidence="4">Alpha/beta hydrolase fold-3 domain-containing protein</fullName>
    </recommendedName>
</protein>
<name>A0ABR1P7V9_DIAER</name>
<feature type="domain" description="Alpha/beta hydrolase fold-3" evidence="4">
    <location>
        <begin position="157"/>
        <end position="377"/>
    </location>
</feature>
<dbReference type="InterPro" id="IPR029058">
    <property type="entry name" value="AB_hydrolase_fold"/>
</dbReference>
<evidence type="ECO:0000256" key="2">
    <source>
        <dbReference type="ARBA" id="ARBA00022801"/>
    </source>
</evidence>